<sequence length="72" mass="7559">MSSDARVDSNWWSLQKGGGPYAGVWRPSVRRGPEAGQLCGHPTVQYPSPSASYRGYGGGYVKVSGGATAQLT</sequence>
<dbReference type="EMBL" id="DS231630">
    <property type="protein sequence ID" value="EDU44382.1"/>
    <property type="molecule type" value="Genomic_DNA"/>
</dbReference>
<organism evidence="1 2">
    <name type="scientific">Pyrenophora tritici-repentis (strain Pt-1C-BFP)</name>
    <name type="common">Wheat tan spot fungus</name>
    <name type="synonym">Drechslera tritici-repentis</name>
    <dbReference type="NCBI Taxonomy" id="426418"/>
    <lineage>
        <taxon>Eukaryota</taxon>
        <taxon>Fungi</taxon>
        <taxon>Dikarya</taxon>
        <taxon>Ascomycota</taxon>
        <taxon>Pezizomycotina</taxon>
        <taxon>Dothideomycetes</taxon>
        <taxon>Pleosporomycetidae</taxon>
        <taxon>Pleosporales</taxon>
        <taxon>Pleosporineae</taxon>
        <taxon>Pleosporaceae</taxon>
        <taxon>Pyrenophora</taxon>
    </lineage>
</organism>
<accession>B2WMX2</accession>
<protein>
    <submittedName>
        <fullName evidence="1">Uncharacterized protein</fullName>
    </submittedName>
</protein>
<proteinExistence type="predicted"/>
<reference evidence="2" key="1">
    <citation type="journal article" date="2013" name="G3 (Bethesda)">
        <title>Comparative genomics of a plant-pathogenic fungus, Pyrenophora tritici-repentis, reveals transduplication and the impact of repeat elements on pathogenicity and population divergence.</title>
        <authorList>
            <person name="Manning V.A."/>
            <person name="Pandelova I."/>
            <person name="Dhillon B."/>
            <person name="Wilhelm L.J."/>
            <person name="Goodwin S.B."/>
            <person name="Berlin A.M."/>
            <person name="Figueroa M."/>
            <person name="Freitag M."/>
            <person name="Hane J.K."/>
            <person name="Henrissat B."/>
            <person name="Holman W.H."/>
            <person name="Kodira C.D."/>
            <person name="Martin J."/>
            <person name="Oliver R.P."/>
            <person name="Robbertse B."/>
            <person name="Schackwitz W."/>
            <person name="Schwartz D.C."/>
            <person name="Spatafora J.W."/>
            <person name="Turgeon B.G."/>
            <person name="Yandava C."/>
            <person name="Young S."/>
            <person name="Zhou S."/>
            <person name="Zeng Q."/>
            <person name="Grigoriev I.V."/>
            <person name="Ma L.-J."/>
            <person name="Ciuffetti L.M."/>
        </authorList>
    </citation>
    <scope>NUCLEOTIDE SEQUENCE [LARGE SCALE GENOMIC DNA]</scope>
    <source>
        <strain evidence="2">Pt-1C-BFP</strain>
    </source>
</reference>
<dbReference type="InParanoid" id="B2WMX2"/>
<gene>
    <name evidence="1" type="ORF">PTRG_11332</name>
</gene>
<name>B2WMX2_PYRTR</name>
<evidence type="ECO:0000313" key="2">
    <source>
        <dbReference type="Proteomes" id="UP000001471"/>
    </source>
</evidence>
<dbReference type="HOGENOM" id="CLU_2723426_0_0_1"/>
<dbReference type="Proteomes" id="UP000001471">
    <property type="component" value="Unassembled WGS sequence"/>
</dbReference>
<evidence type="ECO:0000313" key="1">
    <source>
        <dbReference type="EMBL" id="EDU44382.1"/>
    </source>
</evidence>
<dbReference type="AlphaFoldDB" id="B2WMX2"/>